<feature type="compositionally biased region" description="Polar residues" evidence="1">
    <location>
        <begin position="40"/>
        <end position="56"/>
    </location>
</feature>
<evidence type="ECO:0000313" key="3">
    <source>
        <dbReference type="Proteomes" id="UP000663836"/>
    </source>
</evidence>
<reference evidence="2" key="1">
    <citation type="submission" date="2021-02" db="EMBL/GenBank/DDBJ databases">
        <authorList>
            <person name="Nowell W R."/>
        </authorList>
    </citation>
    <scope>NUCLEOTIDE SEQUENCE</scope>
</reference>
<evidence type="ECO:0000256" key="1">
    <source>
        <dbReference type="SAM" id="MobiDB-lite"/>
    </source>
</evidence>
<dbReference type="AlphaFoldDB" id="A0A820HLT4"/>
<name>A0A820HLT4_9BILA</name>
<feature type="region of interest" description="Disordered" evidence="1">
    <location>
        <begin position="34"/>
        <end position="67"/>
    </location>
</feature>
<sequence>ASTPLWPPYARPCKIGRPTRTPLAPKAKHFKTSVPVRMPLSTNTSQRPLTNPTISFKHSIADSPLST</sequence>
<comment type="caution">
    <text evidence="2">The sequence shown here is derived from an EMBL/GenBank/DDBJ whole genome shotgun (WGS) entry which is preliminary data.</text>
</comment>
<dbReference type="EMBL" id="CAJOBD010034094">
    <property type="protein sequence ID" value="CAF4295405.1"/>
    <property type="molecule type" value="Genomic_DNA"/>
</dbReference>
<accession>A0A820HLT4</accession>
<dbReference type="Proteomes" id="UP000663836">
    <property type="component" value="Unassembled WGS sequence"/>
</dbReference>
<protein>
    <submittedName>
        <fullName evidence="2">Uncharacterized protein</fullName>
    </submittedName>
</protein>
<proteinExistence type="predicted"/>
<organism evidence="2 3">
    <name type="scientific">Rotaria sordida</name>
    <dbReference type="NCBI Taxonomy" id="392033"/>
    <lineage>
        <taxon>Eukaryota</taxon>
        <taxon>Metazoa</taxon>
        <taxon>Spiralia</taxon>
        <taxon>Gnathifera</taxon>
        <taxon>Rotifera</taxon>
        <taxon>Eurotatoria</taxon>
        <taxon>Bdelloidea</taxon>
        <taxon>Philodinida</taxon>
        <taxon>Philodinidae</taxon>
        <taxon>Rotaria</taxon>
    </lineage>
</organism>
<feature type="non-terminal residue" evidence="2">
    <location>
        <position position="1"/>
    </location>
</feature>
<evidence type="ECO:0000313" key="2">
    <source>
        <dbReference type="EMBL" id="CAF4295405.1"/>
    </source>
</evidence>
<gene>
    <name evidence="2" type="ORF">JBS370_LOCUS40203</name>
</gene>